<dbReference type="Proteomes" id="UP000005239">
    <property type="component" value="Unassembled WGS sequence"/>
</dbReference>
<reference evidence="2" key="1">
    <citation type="journal article" date="2008" name="Nat. Genet.">
        <title>The Pristionchus pacificus genome provides a unique perspective on nematode lifestyle and parasitism.</title>
        <authorList>
            <person name="Dieterich C."/>
            <person name="Clifton S.W."/>
            <person name="Schuster L.N."/>
            <person name="Chinwalla A."/>
            <person name="Delehaunty K."/>
            <person name="Dinkelacker I."/>
            <person name="Fulton L."/>
            <person name="Fulton R."/>
            <person name="Godfrey J."/>
            <person name="Minx P."/>
            <person name="Mitreva M."/>
            <person name="Roeseler W."/>
            <person name="Tian H."/>
            <person name="Witte H."/>
            <person name="Yang S.P."/>
            <person name="Wilson R.K."/>
            <person name="Sommer R.J."/>
        </authorList>
    </citation>
    <scope>NUCLEOTIDE SEQUENCE [LARGE SCALE GENOMIC DNA]</scope>
    <source>
        <strain evidence="2">PS312</strain>
    </source>
</reference>
<organism evidence="1 2">
    <name type="scientific">Pristionchus pacificus</name>
    <name type="common">Parasitic nematode worm</name>
    <dbReference type="NCBI Taxonomy" id="54126"/>
    <lineage>
        <taxon>Eukaryota</taxon>
        <taxon>Metazoa</taxon>
        <taxon>Ecdysozoa</taxon>
        <taxon>Nematoda</taxon>
        <taxon>Chromadorea</taxon>
        <taxon>Rhabditida</taxon>
        <taxon>Rhabditina</taxon>
        <taxon>Diplogasteromorpha</taxon>
        <taxon>Diplogasteroidea</taxon>
        <taxon>Neodiplogasteridae</taxon>
        <taxon>Pristionchus</taxon>
    </lineage>
</organism>
<dbReference type="EnsemblMetazoa" id="PPA38068.1">
    <property type="protein sequence ID" value="PPA38068.1"/>
    <property type="gene ID" value="WBGene00276437"/>
</dbReference>
<name>A0A2A6CI53_PRIPA</name>
<sequence>MIHSAHAVTEVKQSKVRVLLFPSLLDTLLLIVRSISIYSTAPALTVASSNSYLTLPEPDLTSRKDVTIWGNKISVAEDFKPNDSSVKAKFIEESATQDEEKLAKIKATLRNLRQLFLACSYVEYLNMRFFTTSNLMDITKTFHQVPVKEVVFMFVLLDEEKRYLCDLISSNNFSSSIGKFLLNISKQLLMLELHQCSADIDVHGYPSAEDHPLYGIPSHFWHAISRQMLGSGLHRFKFSDGKDCL</sequence>
<dbReference type="AlphaFoldDB" id="A0A2A6CI53"/>
<evidence type="ECO:0000313" key="2">
    <source>
        <dbReference type="Proteomes" id="UP000005239"/>
    </source>
</evidence>
<proteinExistence type="predicted"/>
<accession>A0A2A6CI53</accession>
<protein>
    <submittedName>
        <fullName evidence="1">Uncharacterized protein</fullName>
    </submittedName>
</protein>
<accession>A0A8R1USS9</accession>
<evidence type="ECO:0000313" key="1">
    <source>
        <dbReference type="EnsemblMetazoa" id="PPA38068.1"/>
    </source>
</evidence>
<keyword evidence="2" id="KW-1185">Reference proteome</keyword>
<reference evidence="1" key="2">
    <citation type="submission" date="2022-06" db="UniProtKB">
        <authorList>
            <consortium name="EnsemblMetazoa"/>
        </authorList>
    </citation>
    <scope>IDENTIFICATION</scope>
    <source>
        <strain evidence="1">PS312</strain>
    </source>
</reference>
<gene>
    <name evidence="1" type="primary">WBGene00276437</name>
</gene>